<keyword evidence="1" id="KW-0805">Transcription regulation</keyword>
<gene>
    <name evidence="6" type="ORF">G4Y79_22805</name>
</gene>
<feature type="region of interest" description="Disordered" evidence="4">
    <location>
        <begin position="1"/>
        <end position="23"/>
    </location>
</feature>
<dbReference type="CDD" id="cd00090">
    <property type="entry name" value="HTH_ARSR"/>
    <property type="match status" value="1"/>
</dbReference>
<evidence type="ECO:0000256" key="3">
    <source>
        <dbReference type="ARBA" id="ARBA00023163"/>
    </source>
</evidence>
<proteinExistence type="predicted"/>
<dbReference type="GO" id="GO:0005829">
    <property type="term" value="C:cytosol"/>
    <property type="evidence" value="ECO:0007669"/>
    <property type="project" value="TreeGrafter"/>
</dbReference>
<evidence type="ECO:0000259" key="5">
    <source>
        <dbReference type="PROSITE" id="PS50956"/>
    </source>
</evidence>
<dbReference type="GO" id="GO:0043565">
    <property type="term" value="F:sequence-specific DNA binding"/>
    <property type="evidence" value="ECO:0007669"/>
    <property type="project" value="InterPro"/>
</dbReference>
<dbReference type="SUPFAM" id="SSF54909">
    <property type="entry name" value="Dimeric alpha+beta barrel"/>
    <property type="match status" value="1"/>
</dbReference>
<dbReference type="Gene3D" id="1.10.10.10">
    <property type="entry name" value="Winged helix-like DNA-binding domain superfamily/Winged helix DNA-binding domain"/>
    <property type="match status" value="1"/>
</dbReference>
<dbReference type="SUPFAM" id="SSF46785">
    <property type="entry name" value="Winged helix' DNA-binding domain"/>
    <property type="match status" value="1"/>
</dbReference>
<dbReference type="PANTHER" id="PTHR30154:SF53">
    <property type="entry name" value="HTH-TYPE TRANSCRIPTIONAL REGULATOR LRPC"/>
    <property type="match status" value="1"/>
</dbReference>
<name>A0A7S8E8T4_9CHLR</name>
<dbReference type="Gene3D" id="3.30.70.920">
    <property type="match status" value="1"/>
</dbReference>
<dbReference type="Proteomes" id="UP000594468">
    <property type="component" value="Chromosome"/>
</dbReference>
<dbReference type="InterPro" id="IPR036390">
    <property type="entry name" value="WH_DNA-bd_sf"/>
</dbReference>
<dbReference type="InterPro" id="IPR036388">
    <property type="entry name" value="WH-like_DNA-bd_sf"/>
</dbReference>
<dbReference type="InterPro" id="IPR019887">
    <property type="entry name" value="Tscrpt_reg_AsnC/Lrp_C"/>
</dbReference>
<evidence type="ECO:0000256" key="2">
    <source>
        <dbReference type="ARBA" id="ARBA00023125"/>
    </source>
</evidence>
<dbReference type="PANTHER" id="PTHR30154">
    <property type="entry name" value="LEUCINE-RESPONSIVE REGULATORY PROTEIN"/>
    <property type="match status" value="1"/>
</dbReference>
<dbReference type="FunFam" id="1.10.10.10:FF:000186">
    <property type="entry name" value="AsnC family transcriptional regulator"/>
    <property type="match status" value="1"/>
</dbReference>
<dbReference type="InterPro" id="IPR019885">
    <property type="entry name" value="Tscrpt_reg_HTH_AsnC-type_CS"/>
</dbReference>
<dbReference type="Pfam" id="PF13404">
    <property type="entry name" value="HTH_AsnC-type"/>
    <property type="match status" value="1"/>
</dbReference>
<dbReference type="InterPro" id="IPR000485">
    <property type="entry name" value="AsnC-type_HTH_dom"/>
</dbReference>
<evidence type="ECO:0000256" key="1">
    <source>
        <dbReference type="ARBA" id="ARBA00023015"/>
    </source>
</evidence>
<dbReference type="RefSeq" id="WP_195170550.1">
    <property type="nucleotide sequence ID" value="NZ_CP062983.1"/>
</dbReference>
<feature type="domain" description="HTH asnC-type" evidence="5">
    <location>
        <begin position="21"/>
        <end position="82"/>
    </location>
</feature>
<dbReference type="PROSITE" id="PS00519">
    <property type="entry name" value="HTH_ASNC_1"/>
    <property type="match status" value="1"/>
</dbReference>
<dbReference type="GO" id="GO:0043200">
    <property type="term" value="P:response to amino acid"/>
    <property type="evidence" value="ECO:0007669"/>
    <property type="project" value="TreeGrafter"/>
</dbReference>
<dbReference type="InterPro" id="IPR011008">
    <property type="entry name" value="Dimeric_a/b-barrel"/>
</dbReference>
<sequence>MSTSQPKSGPNGQPTPPSKALDRTDWRILEELQADARISYAELGRRVGLSSPAVQERVRKLEDAGIITGYQAVVNPRRVGYPILAIIRFSSPRDEQKLRRELERTPYIIDCYGVLGTDAYIAKVAAPDVEELGRVADELQSVAATTTAVVTLIVEENAPITSNFGEVKPGRS</sequence>
<protein>
    <submittedName>
        <fullName evidence="6">Lrp/AsnC family transcriptional regulator</fullName>
    </submittedName>
</protein>
<dbReference type="Pfam" id="PF01037">
    <property type="entry name" value="AsnC_trans_reg"/>
    <property type="match status" value="1"/>
</dbReference>
<evidence type="ECO:0000256" key="4">
    <source>
        <dbReference type="SAM" id="MobiDB-lite"/>
    </source>
</evidence>
<dbReference type="AlphaFoldDB" id="A0A7S8E8T4"/>
<dbReference type="InterPro" id="IPR011991">
    <property type="entry name" value="ArsR-like_HTH"/>
</dbReference>
<keyword evidence="2" id="KW-0238">DNA-binding</keyword>
<reference evidence="6 7" key="1">
    <citation type="submission" date="2020-02" db="EMBL/GenBank/DDBJ databases">
        <authorList>
            <person name="Zheng R.K."/>
            <person name="Sun C.M."/>
        </authorList>
    </citation>
    <scope>NUCLEOTIDE SEQUENCE [LARGE SCALE GENOMIC DNA]</scope>
    <source>
        <strain evidence="7">rifampicinis</strain>
    </source>
</reference>
<dbReference type="PROSITE" id="PS50956">
    <property type="entry name" value="HTH_ASNC_2"/>
    <property type="match status" value="1"/>
</dbReference>
<dbReference type="InterPro" id="IPR019888">
    <property type="entry name" value="Tscrpt_reg_AsnC-like"/>
</dbReference>
<accession>A0A7S8E8T4</accession>
<dbReference type="KEGG" id="pmet:G4Y79_22805"/>
<evidence type="ECO:0000313" key="6">
    <source>
        <dbReference type="EMBL" id="QPC82481.1"/>
    </source>
</evidence>
<evidence type="ECO:0000313" key="7">
    <source>
        <dbReference type="Proteomes" id="UP000594468"/>
    </source>
</evidence>
<organism evidence="6 7">
    <name type="scientific">Phototrophicus methaneseepsis</name>
    <dbReference type="NCBI Taxonomy" id="2710758"/>
    <lineage>
        <taxon>Bacteria</taxon>
        <taxon>Bacillati</taxon>
        <taxon>Chloroflexota</taxon>
        <taxon>Candidatus Thermofontia</taxon>
        <taxon>Phototrophicales</taxon>
        <taxon>Phototrophicaceae</taxon>
        <taxon>Phototrophicus</taxon>
    </lineage>
</organism>
<keyword evidence="7" id="KW-1185">Reference proteome</keyword>
<dbReference type="EMBL" id="CP062983">
    <property type="protein sequence ID" value="QPC82481.1"/>
    <property type="molecule type" value="Genomic_DNA"/>
</dbReference>
<feature type="compositionally biased region" description="Polar residues" evidence="4">
    <location>
        <begin position="1"/>
        <end position="12"/>
    </location>
</feature>
<dbReference type="PRINTS" id="PR00033">
    <property type="entry name" value="HTHASNC"/>
</dbReference>
<keyword evidence="3" id="KW-0804">Transcription</keyword>
<dbReference type="SMART" id="SM00344">
    <property type="entry name" value="HTH_ASNC"/>
    <property type="match status" value="1"/>
</dbReference>